<dbReference type="Gene3D" id="1.20.5.1930">
    <property type="match status" value="1"/>
</dbReference>
<dbReference type="Proteomes" id="UP001180729">
    <property type="component" value="Unassembled WGS sequence"/>
</dbReference>
<dbReference type="InterPro" id="IPR011712">
    <property type="entry name" value="Sig_transdc_His_kin_sub3_dim/P"/>
</dbReference>
<dbReference type="InterPro" id="IPR050482">
    <property type="entry name" value="Sensor_HK_TwoCompSys"/>
</dbReference>
<dbReference type="GO" id="GO:0000155">
    <property type="term" value="F:phosphorelay sensor kinase activity"/>
    <property type="evidence" value="ECO:0007669"/>
    <property type="project" value="InterPro"/>
</dbReference>
<dbReference type="EMBL" id="JAMZMH010000018">
    <property type="protein sequence ID" value="MDT0249809.1"/>
    <property type="molecule type" value="Genomic_DNA"/>
</dbReference>
<evidence type="ECO:0000256" key="8">
    <source>
        <dbReference type="ARBA" id="ARBA00023012"/>
    </source>
</evidence>
<keyword evidence="4" id="KW-0808">Transferase</keyword>
<evidence type="ECO:0000256" key="1">
    <source>
        <dbReference type="ARBA" id="ARBA00000085"/>
    </source>
</evidence>
<evidence type="ECO:0000256" key="2">
    <source>
        <dbReference type="ARBA" id="ARBA00012438"/>
    </source>
</evidence>
<evidence type="ECO:0000313" key="12">
    <source>
        <dbReference type="Proteomes" id="UP001180729"/>
    </source>
</evidence>
<keyword evidence="9" id="KW-0812">Transmembrane</keyword>
<feature type="domain" description="Signal transduction histidine kinase subgroup 3 dimerisation and phosphoacceptor" evidence="10">
    <location>
        <begin position="135"/>
        <end position="198"/>
    </location>
</feature>
<dbReference type="InterPro" id="IPR036890">
    <property type="entry name" value="HATPase_C_sf"/>
</dbReference>
<dbReference type="AlphaFoldDB" id="A0AAE4G3B9"/>
<dbReference type="PANTHER" id="PTHR24421">
    <property type="entry name" value="NITRATE/NITRITE SENSOR PROTEIN NARX-RELATED"/>
    <property type="match status" value="1"/>
</dbReference>
<keyword evidence="7" id="KW-0067">ATP-binding</keyword>
<protein>
    <recommendedName>
        <fullName evidence="2">histidine kinase</fullName>
        <ecNumber evidence="2">2.7.13.3</ecNumber>
    </recommendedName>
</protein>
<evidence type="ECO:0000256" key="9">
    <source>
        <dbReference type="SAM" id="Phobius"/>
    </source>
</evidence>
<dbReference type="Gene3D" id="3.30.565.10">
    <property type="entry name" value="Histidine kinase-like ATPase, C-terminal domain"/>
    <property type="match status" value="1"/>
</dbReference>
<dbReference type="PANTHER" id="PTHR24421:SF10">
    <property type="entry name" value="NITRATE_NITRITE SENSOR PROTEIN NARQ"/>
    <property type="match status" value="1"/>
</dbReference>
<evidence type="ECO:0000256" key="4">
    <source>
        <dbReference type="ARBA" id="ARBA00022679"/>
    </source>
</evidence>
<keyword evidence="6 11" id="KW-0418">Kinase</keyword>
<keyword evidence="5" id="KW-0547">Nucleotide-binding</keyword>
<evidence type="ECO:0000259" key="10">
    <source>
        <dbReference type="Pfam" id="PF07730"/>
    </source>
</evidence>
<dbReference type="KEGG" id="aos:AXE84_05310"/>
<reference evidence="11" key="1">
    <citation type="submission" date="2022-06" db="EMBL/GenBank/DDBJ databases">
        <title>Draft Genome Sequences of Three Actinomyces oris Strains, Isolated from Healthy Human Feces.</title>
        <authorList>
            <person name="Ye Y."/>
            <person name="Liu C."/>
            <person name="Zhao J."/>
            <person name="Xu J."/>
            <person name="Huang H."/>
            <person name="Wang B."/>
            <person name="Wei J."/>
            <person name="Jing X."/>
        </authorList>
    </citation>
    <scope>NUCLEOTIDE SEQUENCE</scope>
    <source>
        <strain evidence="11">CNGBCC1803368</strain>
    </source>
</reference>
<organism evidence="11 12">
    <name type="scientific">Actinomyces oris</name>
    <dbReference type="NCBI Taxonomy" id="544580"/>
    <lineage>
        <taxon>Bacteria</taxon>
        <taxon>Bacillati</taxon>
        <taxon>Actinomycetota</taxon>
        <taxon>Actinomycetes</taxon>
        <taxon>Actinomycetales</taxon>
        <taxon>Actinomycetaceae</taxon>
        <taxon>Actinomyces</taxon>
    </lineage>
</organism>
<sequence>MLTLVTSPTPERLFFLLLTVVALFLIPIFPIWGSLGYLTLWIVLLQVPHVPASDMTITNAAFFFFLATFLPLRVALTLALVVPAALIIPTGPLPDAVSYLFLAACTLLPGSILRHTEASLREEVSTATEKLKSIRSEIAREMHDLVAYSMSQTALRAQRAAADPSYPVAAQQEFAAIESTAADALHELRLVLRALRSNEDEHTDHEHTAAGLGTVVLDLEESVRAVADDLSASGYSVTYQCRGDGHYTRLQAAILSRVLREMCSNVLRHADHDQPVTITLSQDAHKARLVVTNGVLSSHHRFPSSGMGILGMKERLSTVGGSLDTLMDNGTWLTSASIPLSQPPTRVIEDES</sequence>
<gene>
    <name evidence="11" type="ORF">RMW62_12055</name>
</gene>
<keyword evidence="9" id="KW-0472">Membrane</keyword>
<evidence type="ECO:0000256" key="5">
    <source>
        <dbReference type="ARBA" id="ARBA00022741"/>
    </source>
</evidence>
<keyword evidence="8" id="KW-0902">Two-component regulatory system</keyword>
<keyword evidence="3" id="KW-0597">Phosphoprotein</keyword>
<dbReference type="GO" id="GO:0046983">
    <property type="term" value="F:protein dimerization activity"/>
    <property type="evidence" value="ECO:0007669"/>
    <property type="project" value="InterPro"/>
</dbReference>
<dbReference type="RefSeq" id="WP_029316124.1">
    <property type="nucleotide sequence ID" value="NZ_CAUOQX010000005.1"/>
</dbReference>
<dbReference type="GO" id="GO:0016020">
    <property type="term" value="C:membrane"/>
    <property type="evidence" value="ECO:0007669"/>
    <property type="project" value="InterPro"/>
</dbReference>
<evidence type="ECO:0000256" key="7">
    <source>
        <dbReference type="ARBA" id="ARBA00022840"/>
    </source>
</evidence>
<evidence type="ECO:0000313" key="11">
    <source>
        <dbReference type="EMBL" id="MDT0249809.1"/>
    </source>
</evidence>
<dbReference type="EC" id="2.7.13.3" evidence="2"/>
<name>A0AAE4G3B9_9ACTO</name>
<dbReference type="Pfam" id="PF07730">
    <property type="entry name" value="HisKA_3"/>
    <property type="match status" value="1"/>
</dbReference>
<feature type="transmembrane region" description="Helical" evidence="9">
    <location>
        <begin position="12"/>
        <end position="45"/>
    </location>
</feature>
<evidence type="ECO:0000256" key="6">
    <source>
        <dbReference type="ARBA" id="ARBA00022777"/>
    </source>
</evidence>
<dbReference type="GO" id="GO:0005524">
    <property type="term" value="F:ATP binding"/>
    <property type="evidence" value="ECO:0007669"/>
    <property type="project" value="UniProtKB-KW"/>
</dbReference>
<proteinExistence type="predicted"/>
<comment type="caution">
    <text evidence="11">The sequence shown here is derived from an EMBL/GenBank/DDBJ whole genome shotgun (WGS) entry which is preliminary data.</text>
</comment>
<dbReference type="CDD" id="cd16917">
    <property type="entry name" value="HATPase_UhpB-NarQ-NarX-like"/>
    <property type="match status" value="1"/>
</dbReference>
<evidence type="ECO:0000256" key="3">
    <source>
        <dbReference type="ARBA" id="ARBA00022553"/>
    </source>
</evidence>
<dbReference type="SUPFAM" id="SSF55874">
    <property type="entry name" value="ATPase domain of HSP90 chaperone/DNA topoisomerase II/histidine kinase"/>
    <property type="match status" value="1"/>
</dbReference>
<keyword evidence="9" id="KW-1133">Transmembrane helix</keyword>
<comment type="catalytic activity">
    <reaction evidence="1">
        <text>ATP + protein L-histidine = ADP + protein N-phospho-L-histidine.</text>
        <dbReference type="EC" id="2.7.13.3"/>
    </reaction>
</comment>
<feature type="transmembrane region" description="Helical" evidence="9">
    <location>
        <begin position="57"/>
        <end position="90"/>
    </location>
</feature>
<accession>A0AAE4G3B9</accession>